<dbReference type="GO" id="GO:0004601">
    <property type="term" value="F:peroxidase activity"/>
    <property type="evidence" value="ECO:0007669"/>
    <property type="project" value="UniProtKB-KW"/>
</dbReference>
<keyword evidence="5" id="KW-0479">Metal-binding</keyword>
<dbReference type="PROSITE" id="PS00435">
    <property type="entry name" value="PEROXIDASE_1"/>
    <property type="match status" value="1"/>
</dbReference>
<dbReference type="InterPro" id="IPR019793">
    <property type="entry name" value="Peroxidases_heam-ligand_BS"/>
</dbReference>
<keyword evidence="6 8" id="KW-0560">Oxidoreductase</keyword>
<evidence type="ECO:0000256" key="8">
    <source>
        <dbReference type="RuleBase" id="RU363051"/>
    </source>
</evidence>
<sequence>MSSSIDTTNIAEDKYTAVRRDIVKILPKEDYDDGSLGPVLVCIRKNSNLEFAKRSNFRSLLSVRLAWHASGTYSRHDRTGGSNGATMRFGAEASDPANAGLDIAREALEPIKAKYPWISYADLWTLAGCVAIEAMGGPKIPWVSGRSDERSERACPPVGRLPDGAQGKSHVLDVFGRMGFDVREIVALIGAHTIGRCHKDRSGYDGPWTYTPTRFSNQFFKLLLQKEWVKRNWEGPEQFQPKNDPELMMLPADLALLEEPFRQYVELYAADKDAFFNDFAQAFNKLIELGVVRKASRL</sequence>
<dbReference type="PROSITE" id="PS50873">
    <property type="entry name" value="PEROXIDASE_4"/>
    <property type="match status" value="1"/>
</dbReference>
<dbReference type="PRINTS" id="PR00459">
    <property type="entry name" value="ASPEROXIDASE"/>
</dbReference>
<dbReference type="Gene3D" id="1.10.520.10">
    <property type="match status" value="1"/>
</dbReference>
<dbReference type="AlphaFoldDB" id="A0A433QVR9"/>
<evidence type="ECO:0000313" key="12">
    <source>
        <dbReference type="Proteomes" id="UP000274822"/>
    </source>
</evidence>
<evidence type="ECO:0000256" key="4">
    <source>
        <dbReference type="ARBA" id="ARBA00022617"/>
    </source>
</evidence>
<reference evidence="11 12" key="1">
    <citation type="journal article" date="2018" name="New Phytol.">
        <title>Phylogenomics of Endogonaceae and evolution of mycorrhizas within Mucoromycota.</title>
        <authorList>
            <person name="Chang Y."/>
            <person name="Desiro A."/>
            <person name="Na H."/>
            <person name="Sandor L."/>
            <person name="Lipzen A."/>
            <person name="Clum A."/>
            <person name="Barry K."/>
            <person name="Grigoriev I.V."/>
            <person name="Martin F.M."/>
            <person name="Stajich J.E."/>
            <person name="Smith M.E."/>
            <person name="Bonito G."/>
            <person name="Spatafora J.W."/>
        </authorList>
    </citation>
    <scope>NUCLEOTIDE SEQUENCE [LARGE SCALE GENOMIC DNA]</scope>
    <source>
        <strain evidence="11 12">AD002</strain>
    </source>
</reference>
<keyword evidence="3 8" id="KW-0575">Peroxidase</keyword>
<dbReference type="InterPro" id="IPR044831">
    <property type="entry name" value="Ccp1-like"/>
</dbReference>
<dbReference type="GO" id="GO:0000302">
    <property type="term" value="P:response to reactive oxygen species"/>
    <property type="evidence" value="ECO:0007669"/>
    <property type="project" value="TreeGrafter"/>
</dbReference>
<feature type="domain" description="Plant heme peroxidase family profile" evidence="10">
    <location>
        <begin position="101"/>
        <end position="298"/>
    </location>
</feature>
<dbReference type="InterPro" id="IPR002016">
    <property type="entry name" value="Haem_peroxidase"/>
</dbReference>
<dbReference type="GO" id="GO:0046872">
    <property type="term" value="F:metal ion binding"/>
    <property type="evidence" value="ECO:0007669"/>
    <property type="project" value="UniProtKB-UniRule"/>
</dbReference>
<keyword evidence="4" id="KW-0349">Heme</keyword>
<dbReference type="PANTHER" id="PTHR31356">
    <property type="entry name" value="THYLAKOID LUMENAL 29 KDA PROTEIN, CHLOROPLASTIC-RELATED"/>
    <property type="match status" value="1"/>
</dbReference>
<dbReference type="PANTHER" id="PTHR31356:SF36">
    <property type="entry name" value="L-ASCORBATE PEROXIDASE 3"/>
    <property type="match status" value="1"/>
</dbReference>
<dbReference type="GO" id="GO:0020037">
    <property type="term" value="F:heme binding"/>
    <property type="evidence" value="ECO:0007669"/>
    <property type="project" value="UniProtKB-UniRule"/>
</dbReference>
<evidence type="ECO:0000256" key="9">
    <source>
        <dbReference type="SAM" id="MobiDB-lite"/>
    </source>
</evidence>
<dbReference type="GO" id="GO:0042744">
    <property type="term" value="P:hydrogen peroxide catabolic process"/>
    <property type="evidence" value="ECO:0007669"/>
    <property type="project" value="TreeGrafter"/>
</dbReference>
<feature type="region of interest" description="Disordered" evidence="9">
    <location>
        <begin position="143"/>
        <end position="162"/>
    </location>
</feature>
<dbReference type="Proteomes" id="UP000274822">
    <property type="component" value="Unassembled WGS sequence"/>
</dbReference>
<gene>
    <name evidence="11" type="ORF">BC938DRAFT_483691</name>
</gene>
<comment type="function">
    <text evidence="1">Destroys radicals which are normally produced within the cells and which are toxic to biological systems.</text>
</comment>
<comment type="caution">
    <text evidence="11">The sequence shown here is derived from an EMBL/GenBank/DDBJ whole genome shotgun (WGS) entry which is preliminary data.</text>
</comment>
<evidence type="ECO:0000256" key="7">
    <source>
        <dbReference type="ARBA" id="ARBA00023004"/>
    </source>
</evidence>
<dbReference type="SUPFAM" id="SSF48113">
    <property type="entry name" value="Heme-dependent peroxidases"/>
    <property type="match status" value="1"/>
</dbReference>
<evidence type="ECO:0000256" key="6">
    <source>
        <dbReference type="ARBA" id="ARBA00023002"/>
    </source>
</evidence>
<dbReference type="PROSITE" id="PS00436">
    <property type="entry name" value="PEROXIDASE_2"/>
    <property type="match status" value="1"/>
</dbReference>
<evidence type="ECO:0000259" key="10">
    <source>
        <dbReference type="PROSITE" id="PS50873"/>
    </source>
</evidence>
<dbReference type="EC" id="1.11.1.-" evidence="8"/>
<keyword evidence="12" id="KW-1185">Reference proteome</keyword>
<name>A0A433QVR9_9FUNG</name>
<evidence type="ECO:0000256" key="1">
    <source>
        <dbReference type="ARBA" id="ARBA00003917"/>
    </source>
</evidence>
<evidence type="ECO:0000313" key="11">
    <source>
        <dbReference type="EMBL" id="RUS33825.1"/>
    </source>
</evidence>
<protein>
    <recommendedName>
        <fullName evidence="8">Peroxidase</fullName>
        <ecNumber evidence="8">1.11.1.-</ecNumber>
    </recommendedName>
</protein>
<evidence type="ECO:0000256" key="3">
    <source>
        <dbReference type="ARBA" id="ARBA00022559"/>
    </source>
</evidence>
<keyword evidence="7" id="KW-0408">Iron</keyword>
<dbReference type="CDD" id="cd00691">
    <property type="entry name" value="ascorbate_peroxidase"/>
    <property type="match status" value="1"/>
</dbReference>
<organism evidence="11 12">
    <name type="scientific">Jimgerdemannia flammicorona</name>
    <dbReference type="NCBI Taxonomy" id="994334"/>
    <lineage>
        <taxon>Eukaryota</taxon>
        <taxon>Fungi</taxon>
        <taxon>Fungi incertae sedis</taxon>
        <taxon>Mucoromycota</taxon>
        <taxon>Mucoromycotina</taxon>
        <taxon>Endogonomycetes</taxon>
        <taxon>Endogonales</taxon>
        <taxon>Endogonaceae</taxon>
        <taxon>Jimgerdemannia</taxon>
    </lineage>
</organism>
<dbReference type="GO" id="GO:0034599">
    <property type="term" value="P:cellular response to oxidative stress"/>
    <property type="evidence" value="ECO:0007669"/>
    <property type="project" value="InterPro"/>
</dbReference>
<dbReference type="Gene3D" id="1.10.420.10">
    <property type="entry name" value="Peroxidase, domain 2"/>
    <property type="match status" value="1"/>
</dbReference>
<dbReference type="EMBL" id="RBNJ01000901">
    <property type="protein sequence ID" value="RUS33825.1"/>
    <property type="molecule type" value="Genomic_DNA"/>
</dbReference>
<dbReference type="InterPro" id="IPR019794">
    <property type="entry name" value="Peroxidases_AS"/>
</dbReference>
<accession>A0A433QVR9</accession>
<dbReference type="PRINTS" id="PR00458">
    <property type="entry name" value="PEROXIDASE"/>
</dbReference>
<dbReference type="Pfam" id="PF00141">
    <property type="entry name" value="peroxidase"/>
    <property type="match status" value="1"/>
</dbReference>
<dbReference type="InterPro" id="IPR010255">
    <property type="entry name" value="Haem_peroxidase_sf"/>
</dbReference>
<evidence type="ECO:0000256" key="2">
    <source>
        <dbReference type="ARBA" id="ARBA00005997"/>
    </source>
</evidence>
<dbReference type="InterPro" id="IPR002207">
    <property type="entry name" value="Peroxidase_I"/>
</dbReference>
<comment type="similarity">
    <text evidence="2">Belongs to the peroxidase family. Cytochrome c peroxidase subfamily.</text>
</comment>
<dbReference type="FunFam" id="1.10.420.10:FF:000009">
    <property type="entry name" value="Ascorbate peroxidase"/>
    <property type="match status" value="1"/>
</dbReference>
<evidence type="ECO:0000256" key="5">
    <source>
        <dbReference type="ARBA" id="ARBA00022723"/>
    </source>
</evidence>
<proteinExistence type="inferred from homology"/>